<dbReference type="AlphaFoldDB" id="A0A6L9XVJ7"/>
<evidence type="ECO:0000256" key="5">
    <source>
        <dbReference type="SAM" id="Phobius"/>
    </source>
</evidence>
<evidence type="ECO:0000256" key="1">
    <source>
        <dbReference type="ARBA" id="ARBA00004141"/>
    </source>
</evidence>
<dbReference type="RefSeq" id="WP_163288665.1">
    <property type="nucleotide sequence ID" value="NZ_JAAGWY010000001.1"/>
</dbReference>
<evidence type="ECO:0000259" key="6">
    <source>
        <dbReference type="Pfam" id="PF04932"/>
    </source>
</evidence>
<organism evidence="7 8">
    <name type="scientific">Leifsonia tongyongensis</name>
    <dbReference type="NCBI Taxonomy" id="1268043"/>
    <lineage>
        <taxon>Bacteria</taxon>
        <taxon>Bacillati</taxon>
        <taxon>Actinomycetota</taxon>
        <taxon>Actinomycetes</taxon>
        <taxon>Micrococcales</taxon>
        <taxon>Microbacteriaceae</taxon>
        <taxon>Leifsonia</taxon>
    </lineage>
</organism>
<proteinExistence type="predicted"/>
<dbReference type="Pfam" id="PF04932">
    <property type="entry name" value="Wzy_C"/>
    <property type="match status" value="1"/>
</dbReference>
<dbReference type="InterPro" id="IPR007016">
    <property type="entry name" value="O-antigen_ligase-rel_domated"/>
</dbReference>
<feature type="transmembrane region" description="Helical" evidence="5">
    <location>
        <begin position="20"/>
        <end position="49"/>
    </location>
</feature>
<comment type="subcellular location">
    <subcellularLocation>
        <location evidence="1">Membrane</location>
        <topology evidence="1">Multi-pass membrane protein</topology>
    </subcellularLocation>
</comment>
<dbReference type="GO" id="GO:0016020">
    <property type="term" value="C:membrane"/>
    <property type="evidence" value="ECO:0007669"/>
    <property type="project" value="UniProtKB-SubCell"/>
</dbReference>
<dbReference type="InterPro" id="IPR051533">
    <property type="entry name" value="WaaL-like"/>
</dbReference>
<evidence type="ECO:0000313" key="7">
    <source>
        <dbReference type="EMBL" id="NEN05452.1"/>
    </source>
</evidence>
<protein>
    <submittedName>
        <fullName evidence="7">O-antigen ligase family protein</fullName>
    </submittedName>
</protein>
<dbReference type="PANTHER" id="PTHR37422:SF13">
    <property type="entry name" value="LIPOPOLYSACCHARIDE BIOSYNTHESIS PROTEIN PA4999-RELATED"/>
    <property type="match status" value="1"/>
</dbReference>
<accession>A0A6L9XVJ7</accession>
<feature type="transmembrane region" description="Helical" evidence="5">
    <location>
        <begin position="226"/>
        <end position="243"/>
    </location>
</feature>
<feature type="transmembrane region" description="Helical" evidence="5">
    <location>
        <begin position="113"/>
        <end position="134"/>
    </location>
</feature>
<comment type="caution">
    <text evidence="7">The sequence shown here is derived from an EMBL/GenBank/DDBJ whole genome shotgun (WGS) entry which is preliminary data.</text>
</comment>
<feature type="domain" description="O-antigen ligase-related" evidence="6">
    <location>
        <begin position="189"/>
        <end position="317"/>
    </location>
</feature>
<evidence type="ECO:0000256" key="3">
    <source>
        <dbReference type="ARBA" id="ARBA00022989"/>
    </source>
</evidence>
<sequence>MADILVSMHTRSKLLGLRTWLAALMVIFSTMDPGALVKYGPYLAVALWLTGNPARFRVSSTIWLTIAFGGWIALSSKWAINPLAHQDVLIWISLLVMFLGVQDLIKSTRQLRFLAWSYLVGLLITVIVTVVSNWSAISSAGVGRYSADQLNANYVGYSLAAGFAMIVLLWETKENSFTAKLGLVGVGAAIIVGIELTGTRGAELGVVCLLAWLLLCRTFRTPPIRLLTVTLTAIAIGITTGLLDPVMGLLDFGSRGGGGLSGRLSLWPIARELWNSSPWVGNGMWAMRASNPWGVDAHSVFLEIGSALGIIGVGLFVALLWSILVTGTRSVEKRVRFLVIGSLLAVSAPAYFSGAWEATPTAWMILAIFSRISVLAASDSSGGIVVPTLDAFVSPRAKVSKPHAGVARFAITPASEIPAVSNY</sequence>
<keyword evidence="4 5" id="KW-0472">Membrane</keyword>
<keyword evidence="2 5" id="KW-0812">Transmembrane</keyword>
<keyword evidence="3 5" id="KW-1133">Transmembrane helix</keyword>
<reference evidence="7 8" key="1">
    <citation type="journal article" date="2014" name="J. Microbiol.">
        <title>Diaminobutyricibacter tongyongensis gen. nov., sp. nov. and Homoserinibacter gongjuensis gen. nov., sp. nov. belong to the family Microbacteriaceae.</title>
        <authorList>
            <person name="Kim S.J."/>
            <person name="Ahn J.H."/>
            <person name="Weon H.Y."/>
            <person name="Hamada M."/>
            <person name="Suzuki K."/>
            <person name="Kwon S.W."/>
        </authorList>
    </citation>
    <scope>NUCLEOTIDE SEQUENCE [LARGE SCALE GENOMIC DNA]</scope>
    <source>
        <strain evidence="7 8">NBRC 108724</strain>
    </source>
</reference>
<feature type="transmembrane region" description="Helical" evidence="5">
    <location>
        <begin position="202"/>
        <end position="219"/>
    </location>
</feature>
<dbReference type="PANTHER" id="PTHR37422">
    <property type="entry name" value="TEICHURONIC ACID BIOSYNTHESIS PROTEIN TUAE"/>
    <property type="match status" value="1"/>
</dbReference>
<evidence type="ECO:0000313" key="8">
    <source>
        <dbReference type="Proteomes" id="UP000474967"/>
    </source>
</evidence>
<dbReference type="GO" id="GO:0016874">
    <property type="term" value="F:ligase activity"/>
    <property type="evidence" value="ECO:0007669"/>
    <property type="project" value="UniProtKB-KW"/>
</dbReference>
<dbReference type="Proteomes" id="UP000474967">
    <property type="component" value="Unassembled WGS sequence"/>
</dbReference>
<evidence type="ECO:0000256" key="4">
    <source>
        <dbReference type="ARBA" id="ARBA00023136"/>
    </source>
</evidence>
<gene>
    <name evidence="7" type="ORF">G3T36_06170</name>
</gene>
<keyword evidence="7" id="KW-0436">Ligase</keyword>
<feature type="transmembrane region" description="Helical" evidence="5">
    <location>
        <begin position="337"/>
        <end position="356"/>
    </location>
</feature>
<feature type="transmembrane region" description="Helical" evidence="5">
    <location>
        <begin position="300"/>
        <end position="325"/>
    </location>
</feature>
<evidence type="ECO:0000256" key="2">
    <source>
        <dbReference type="ARBA" id="ARBA00022692"/>
    </source>
</evidence>
<dbReference type="EMBL" id="JAAGWY010000001">
    <property type="protein sequence ID" value="NEN05452.1"/>
    <property type="molecule type" value="Genomic_DNA"/>
</dbReference>
<feature type="transmembrane region" description="Helical" evidence="5">
    <location>
        <begin position="61"/>
        <end position="78"/>
    </location>
</feature>
<feature type="transmembrane region" description="Helical" evidence="5">
    <location>
        <begin position="84"/>
        <end position="101"/>
    </location>
</feature>
<name>A0A6L9XVJ7_9MICO</name>
<feature type="transmembrane region" description="Helical" evidence="5">
    <location>
        <begin position="154"/>
        <end position="170"/>
    </location>
</feature>
<keyword evidence="8" id="KW-1185">Reference proteome</keyword>